<dbReference type="Proteomes" id="UP000319212">
    <property type="component" value="Unassembled WGS sequence"/>
</dbReference>
<dbReference type="AlphaFoldDB" id="A0A502DTZ7"/>
<keyword evidence="1" id="KW-0732">Signal</keyword>
<accession>A0A502DTZ7</accession>
<dbReference type="Pfam" id="PF10670">
    <property type="entry name" value="DUF4198"/>
    <property type="match status" value="1"/>
</dbReference>
<feature type="signal peptide" evidence="1">
    <location>
        <begin position="1"/>
        <end position="23"/>
    </location>
</feature>
<name>A0A502DTZ7_9BURK</name>
<dbReference type="EMBL" id="RCZI01000003">
    <property type="protein sequence ID" value="TPG27792.1"/>
    <property type="molecule type" value="Genomic_DNA"/>
</dbReference>
<dbReference type="InterPro" id="IPR019613">
    <property type="entry name" value="DUF4198"/>
</dbReference>
<sequence length="269" mass="28665">MNISLRTIALATAMTATFGVAHAHNAWLLPSTTVLSKPDVISVDAAISNDLFVANHAPMRLENLQITAPDGSAIKPESETRLKRRSVFDVPVATPGTYRIAVVNGGASASWKDKATGQQKRARGTAESLAKDIPADATEVVVTQSVGRIETFVTVGKPSVPKAIGQGLEMVSSAGALTDLAKGEKATFALHVDGQPAKDLDVTVTAGNTQYRDKLAEVKVKTDEKGQFSVTWPEAGMYWIDVSTKDSKTTMPQAKERRLSYAATVEVMP</sequence>
<comment type="caution">
    <text evidence="2">The sequence shown here is derived from an EMBL/GenBank/DDBJ whole genome shotgun (WGS) entry which is preliminary data.</text>
</comment>
<reference evidence="2 3" key="1">
    <citation type="journal article" date="2019" name="Environ. Microbiol.">
        <title>Species interactions and distinct microbial communities in high Arctic permafrost affected cryosols are associated with the CH4 and CO2 gas fluxes.</title>
        <authorList>
            <person name="Altshuler I."/>
            <person name="Hamel J."/>
            <person name="Turney S."/>
            <person name="Magnuson E."/>
            <person name="Levesque R."/>
            <person name="Greer C."/>
            <person name="Whyte L.G."/>
        </authorList>
    </citation>
    <scope>NUCLEOTIDE SEQUENCE [LARGE SCALE GENOMIC DNA]</scope>
    <source>
        <strain evidence="2 3">S06.C</strain>
    </source>
</reference>
<dbReference type="OrthoDB" id="5943at2"/>
<feature type="chain" id="PRO_5021194343" evidence="1">
    <location>
        <begin position="24"/>
        <end position="269"/>
    </location>
</feature>
<dbReference type="RefSeq" id="WP_140842735.1">
    <property type="nucleotide sequence ID" value="NZ_RCZI01000003.1"/>
</dbReference>
<protein>
    <submittedName>
        <fullName evidence="2">DUF4198 domain-containing protein</fullName>
    </submittedName>
</protein>
<proteinExistence type="predicted"/>
<organism evidence="2 3">
    <name type="scientific">Variovorax guangxiensis</name>
    <dbReference type="NCBI Taxonomy" id="1775474"/>
    <lineage>
        <taxon>Bacteria</taxon>
        <taxon>Pseudomonadati</taxon>
        <taxon>Pseudomonadota</taxon>
        <taxon>Betaproteobacteria</taxon>
        <taxon>Burkholderiales</taxon>
        <taxon>Comamonadaceae</taxon>
        <taxon>Variovorax</taxon>
    </lineage>
</organism>
<evidence type="ECO:0000313" key="2">
    <source>
        <dbReference type="EMBL" id="TPG27792.1"/>
    </source>
</evidence>
<evidence type="ECO:0000313" key="3">
    <source>
        <dbReference type="Proteomes" id="UP000319212"/>
    </source>
</evidence>
<evidence type="ECO:0000256" key="1">
    <source>
        <dbReference type="SAM" id="SignalP"/>
    </source>
</evidence>
<gene>
    <name evidence="2" type="ORF">EAH82_13690</name>
</gene>